<feature type="transmembrane region" description="Helical" evidence="1">
    <location>
        <begin position="110"/>
        <end position="128"/>
    </location>
</feature>
<feature type="transmembrane region" description="Helical" evidence="1">
    <location>
        <begin position="46"/>
        <end position="65"/>
    </location>
</feature>
<reference evidence="2 3" key="1">
    <citation type="submission" date="2016-10" db="EMBL/GenBank/DDBJ databases">
        <authorList>
            <person name="de Groot N.N."/>
        </authorList>
    </citation>
    <scope>NUCLEOTIDE SEQUENCE [LARGE SCALE GENOMIC DNA]</scope>
    <source>
        <strain evidence="2 3">DSM 16957</strain>
    </source>
</reference>
<feature type="transmembrane region" description="Helical" evidence="1">
    <location>
        <begin position="140"/>
        <end position="158"/>
    </location>
</feature>
<organism evidence="2 3">
    <name type="scientific">Aquimonas voraii</name>
    <dbReference type="NCBI Taxonomy" id="265719"/>
    <lineage>
        <taxon>Bacteria</taxon>
        <taxon>Pseudomonadati</taxon>
        <taxon>Pseudomonadota</taxon>
        <taxon>Gammaproteobacteria</taxon>
        <taxon>Lysobacterales</taxon>
        <taxon>Lysobacteraceae</taxon>
        <taxon>Aquimonas</taxon>
    </lineage>
</organism>
<proteinExistence type="predicted"/>
<protein>
    <recommendedName>
        <fullName evidence="4">DUF998 domain-containing protein</fullName>
    </recommendedName>
</protein>
<name>A0A1G6ZCY5_9GAMM</name>
<feature type="transmembrane region" description="Helical" evidence="1">
    <location>
        <begin position="164"/>
        <end position="183"/>
    </location>
</feature>
<keyword evidence="1" id="KW-0812">Transmembrane</keyword>
<dbReference type="EMBL" id="FNAG01000013">
    <property type="protein sequence ID" value="SDE00163.1"/>
    <property type="molecule type" value="Genomic_DNA"/>
</dbReference>
<evidence type="ECO:0008006" key="4">
    <source>
        <dbReference type="Google" id="ProtNLM"/>
    </source>
</evidence>
<dbReference type="InterPro" id="IPR009339">
    <property type="entry name" value="DUF998"/>
</dbReference>
<dbReference type="Pfam" id="PF06197">
    <property type="entry name" value="DUF998"/>
    <property type="match status" value="1"/>
</dbReference>
<keyword evidence="1" id="KW-1133">Transmembrane helix</keyword>
<evidence type="ECO:0000313" key="3">
    <source>
        <dbReference type="Proteomes" id="UP000199603"/>
    </source>
</evidence>
<keyword evidence="3" id="KW-1185">Reference proteome</keyword>
<keyword evidence="1" id="KW-0472">Membrane</keyword>
<evidence type="ECO:0000256" key="1">
    <source>
        <dbReference type="SAM" id="Phobius"/>
    </source>
</evidence>
<dbReference type="RefSeq" id="WP_091244823.1">
    <property type="nucleotide sequence ID" value="NZ_FNAG01000013.1"/>
</dbReference>
<feature type="transmembrane region" description="Helical" evidence="1">
    <location>
        <begin position="77"/>
        <end position="98"/>
    </location>
</feature>
<gene>
    <name evidence="2" type="ORF">SAMN04488509_11345</name>
</gene>
<sequence length="198" mass="21301">MTRTLALLGPFVFLFTAMTVQALHPGYDWVQAPLSFYLSGPHGLWLQTAYAFLAAAISAQAWLSWRGERSGALNTVALLLFFGGAIALVVTAVFPGGSPAGAVPPLEHRLHVLSALLAFGLTGMGLLLRGALDWARGERLFLPLALLAVGCLLLHVFVRDLPRGVSQKLTILLYLLWLGLHGWRVPRASVSVPVRAAD</sequence>
<dbReference type="OrthoDB" id="5955493at2"/>
<dbReference type="AlphaFoldDB" id="A0A1G6ZCY5"/>
<dbReference type="Proteomes" id="UP000199603">
    <property type="component" value="Unassembled WGS sequence"/>
</dbReference>
<accession>A0A1G6ZCY5</accession>
<dbReference type="STRING" id="265719.SAMN04488509_11345"/>
<evidence type="ECO:0000313" key="2">
    <source>
        <dbReference type="EMBL" id="SDE00163.1"/>
    </source>
</evidence>